<feature type="domain" description="Histidine kinase" evidence="6">
    <location>
        <begin position="376"/>
        <end position="595"/>
    </location>
</feature>
<dbReference type="Pfam" id="PF00072">
    <property type="entry name" value="Response_reg"/>
    <property type="match status" value="2"/>
</dbReference>
<dbReference type="Pfam" id="PF02518">
    <property type="entry name" value="HATPase_c"/>
    <property type="match status" value="1"/>
</dbReference>
<dbReference type="PROSITE" id="PS50109">
    <property type="entry name" value="HIS_KIN"/>
    <property type="match status" value="1"/>
</dbReference>
<evidence type="ECO:0000256" key="4">
    <source>
        <dbReference type="PROSITE-ProRule" id="PRU00169"/>
    </source>
</evidence>
<reference evidence="10" key="1">
    <citation type="journal article" date="2019" name="Int. J. Syst. Evol. Microbiol.">
        <title>The Global Catalogue of Microorganisms (GCM) 10K type strain sequencing project: providing services to taxonomists for standard genome sequencing and annotation.</title>
        <authorList>
            <consortium name="The Broad Institute Genomics Platform"/>
            <consortium name="The Broad Institute Genome Sequencing Center for Infectious Disease"/>
            <person name="Wu L."/>
            <person name="Ma J."/>
        </authorList>
    </citation>
    <scope>NUCLEOTIDE SEQUENCE [LARGE SCALE GENOMIC DNA]</scope>
    <source>
        <strain evidence="10">KCTC 32239</strain>
    </source>
</reference>
<feature type="domain" description="Response regulatory" evidence="7">
    <location>
        <begin position="614"/>
        <end position="737"/>
    </location>
</feature>
<feature type="modified residue" description="4-aspartylphosphate" evidence="4">
    <location>
        <position position="668"/>
    </location>
</feature>
<dbReference type="InterPro" id="IPR003594">
    <property type="entry name" value="HATPase_dom"/>
</dbReference>
<dbReference type="RefSeq" id="WP_229837988.1">
    <property type="nucleotide sequence ID" value="NZ_BMYZ01000003.1"/>
</dbReference>
<dbReference type="PANTHER" id="PTHR45339:SF5">
    <property type="entry name" value="HISTIDINE KINASE"/>
    <property type="match status" value="1"/>
</dbReference>
<dbReference type="PANTHER" id="PTHR45339">
    <property type="entry name" value="HYBRID SIGNAL TRANSDUCTION HISTIDINE KINASE J"/>
    <property type="match status" value="1"/>
</dbReference>
<dbReference type="CDD" id="cd00082">
    <property type="entry name" value="HisKA"/>
    <property type="match status" value="1"/>
</dbReference>
<evidence type="ECO:0000313" key="10">
    <source>
        <dbReference type="Proteomes" id="UP000619761"/>
    </source>
</evidence>
<evidence type="ECO:0000259" key="8">
    <source>
        <dbReference type="PROSITE" id="PS50112"/>
    </source>
</evidence>
<keyword evidence="10" id="KW-1185">Reference proteome</keyword>
<dbReference type="Gene3D" id="3.30.450.40">
    <property type="match status" value="1"/>
</dbReference>
<evidence type="ECO:0000256" key="1">
    <source>
        <dbReference type="ARBA" id="ARBA00000085"/>
    </source>
</evidence>
<evidence type="ECO:0000313" key="9">
    <source>
        <dbReference type="EMBL" id="GGY83437.1"/>
    </source>
</evidence>
<dbReference type="InterPro" id="IPR035965">
    <property type="entry name" value="PAS-like_dom_sf"/>
</dbReference>
<evidence type="ECO:0000259" key="6">
    <source>
        <dbReference type="PROSITE" id="PS50109"/>
    </source>
</evidence>
<dbReference type="InterPro" id="IPR000014">
    <property type="entry name" value="PAS"/>
</dbReference>
<dbReference type="EC" id="2.7.13.3" evidence="2"/>
<dbReference type="Gene3D" id="1.10.287.130">
    <property type="match status" value="1"/>
</dbReference>
<dbReference type="InterPro" id="IPR029016">
    <property type="entry name" value="GAF-like_dom_sf"/>
</dbReference>
<proteinExistence type="predicted"/>
<evidence type="ECO:0000256" key="5">
    <source>
        <dbReference type="SAM" id="Coils"/>
    </source>
</evidence>
<dbReference type="Gene3D" id="3.30.565.10">
    <property type="entry name" value="Histidine kinase-like ATPase, C-terminal domain"/>
    <property type="match status" value="1"/>
</dbReference>
<comment type="catalytic activity">
    <reaction evidence="1">
        <text>ATP + protein L-histidine = ADP + protein N-phospho-L-histidine.</text>
        <dbReference type="EC" id="2.7.13.3"/>
    </reaction>
</comment>
<dbReference type="Pfam" id="PF08447">
    <property type="entry name" value="PAS_3"/>
    <property type="match status" value="1"/>
</dbReference>
<accession>A0ABQ3BC00</accession>
<dbReference type="NCBIfam" id="TIGR00229">
    <property type="entry name" value="sensory_box"/>
    <property type="match status" value="1"/>
</dbReference>
<feature type="coiled-coil region" evidence="5">
    <location>
        <begin position="5"/>
        <end position="39"/>
    </location>
</feature>
<dbReference type="SMART" id="SM00448">
    <property type="entry name" value="REC"/>
    <property type="match status" value="2"/>
</dbReference>
<dbReference type="CDD" id="cd00130">
    <property type="entry name" value="PAS"/>
    <property type="match status" value="1"/>
</dbReference>
<dbReference type="InterPro" id="IPR001789">
    <property type="entry name" value="Sig_transdc_resp-reg_receiver"/>
</dbReference>
<evidence type="ECO:0000256" key="3">
    <source>
        <dbReference type="ARBA" id="ARBA00022553"/>
    </source>
</evidence>
<organism evidence="9 10">
    <name type="scientific">Cellvibrio zantedeschiae</name>
    <dbReference type="NCBI Taxonomy" id="1237077"/>
    <lineage>
        <taxon>Bacteria</taxon>
        <taxon>Pseudomonadati</taxon>
        <taxon>Pseudomonadota</taxon>
        <taxon>Gammaproteobacteria</taxon>
        <taxon>Cellvibrionales</taxon>
        <taxon>Cellvibrionaceae</taxon>
        <taxon>Cellvibrio</taxon>
    </lineage>
</organism>
<dbReference type="SMART" id="SM00091">
    <property type="entry name" value="PAS"/>
    <property type="match status" value="1"/>
</dbReference>
<dbReference type="EMBL" id="BMYZ01000003">
    <property type="protein sequence ID" value="GGY83437.1"/>
    <property type="molecule type" value="Genomic_DNA"/>
</dbReference>
<dbReference type="InterPro" id="IPR036097">
    <property type="entry name" value="HisK_dim/P_sf"/>
</dbReference>
<dbReference type="InterPro" id="IPR005467">
    <property type="entry name" value="His_kinase_dom"/>
</dbReference>
<dbReference type="Gene3D" id="3.40.50.2300">
    <property type="match status" value="2"/>
</dbReference>
<dbReference type="Proteomes" id="UP000619761">
    <property type="component" value="Unassembled WGS sequence"/>
</dbReference>
<keyword evidence="5" id="KW-0175">Coiled coil</keyword>
<dbReference type="SUPFAM" id="SSF47384">
    <property type="entry name" value="Homodimeric domain of signal transducing histidine kinase"/>
    <property type="match status" value="1"/>
</dbReference>
<feature type="domain" description="PAS" evidence="8">
    <location>
        <begin position="228"/>
        <end position="301"/>
    </location>
</feature>
<dbReference type="SUPFAM" id="SSF55785">
    <property type="entry name" value="PYP-like sensor domain (PAS domain)"/>
    <property type="match status" value="1"/>
</dbReference>
<dbReference type="SMART" id="SM00387">
    <property type="entry name" value="HATPase_c"/>
    <property type="match status" value="1"/>
</dbReference>
<evidence type="ECO:0000259" key="7">
    <source>
        <dbReference type="PROSITE" id="PS50110"/>
    </source>
</evidence>
<feature type="modified residue" description="4-aspartylphosphate" evidence="4">
    <location>
        <position position="815"/>
    </location>
</feature>
<dbReference type="Gene3D" id="3.30.450.20">
    <property type="entry name" value="PAS domain"/>
    <property type="match status" value="1"/>
</dbReference>
<dbReference type="PROSITE" id="PS50112">
    <property type="entry name" value="PAS"/>
    <property type="match status" value="1"/>
</dbReference>
<sequence length="895" mass="100393">MTDGRDQDSQNKEALEQRIQQLEGEVKRLEERLRHSKANTIGTRSPEGGLIKNSWLIPFGQYLLIESDKANINDALKKLGQLFEVVDCSLWRMTAVPQTPSTITTSAWHCLGRWQPKATPKLQEADWLTGIWQRDSQVAESLNKGKPVALLAADPELAAATAPLRKANVFSSLLVPVLRYNLLEGFVVLHRDNPRGWYTRDLDRLMFIATALFNLYDRQTLLTKLSDRDTRFNYAIEASNDGLWDWNILSGKIYFSRSYLRMLGYYYEDLPGNLTTLQDYFLYSEDAEKVMNRLYAAIEEGETYVDLQFRMQHQNGKVIWVHSKMKFCEHDVSGKPTRCVGINNNINDFILAREDLLAAKTQADMANKTKSEFLARMSHEIRTPMNAIIGLGYLLKDTQLDEQQKSYLGSLNSASDSLLHIINEVLDFSKIDSGKIILEHSHFDLDQLFEKISRLFEISSSNKTIRIIYDIKADVPRFLRGDAARLSQIIDQLITNAQQFSDTTEVIVGVKLCEANVKFVELEFSVTDLGSGMSVDRLARINESLKNHITISDSGNLRFGLGICDHLVHLMNGKMSIQSSPGKGCKVTFNARFDHSHLGSRLLGKHSRELKNIRALIVDDNFIARTVMASTAKSIGLSVENVENAEQALAKITAASAANNPFHFVLMDYRMPTMDGIEAAAAIKQIADLTFVPHVILVSAYHRDEISSADNCTLNVDEFLSKPVSEARLLETISNIVSSDVHLQSISSINNETSEQDAFLQHKHVLVAEDNLVNQQVVRGVLKKKFMQVTVVNNGLEAIEAVSKNGDAFDLILMDLEMPEMDGIVATQKIRSGECSNKIPIIALTAQAMRGDRERCIAAGMNAYLSKPINPELLYKTIAEQLKAQSLESGRESSH</sequence>
<dbReference type="SUPFAM" id="SSF55874">
    <property type="entry name" value="ATPase domain of HSP90 chaperone/DNA topoisomerase II/histidine kinase"/>
    <property type="match status" value="1"/>
</dbReference>
<dbReference type="CDD" id="cd17546">
    <property type="entry name" value="REC_hyHK_CKI1_RcsC-like"/>
    <property type="match status" value="2"/>
</dbReference>
<dbReference type="SUPFAM" id="SSF52172">
    <property type="entry name" value="CheY-like"/>
    <property type="match status" value="2"/>
</dbReference>
<dbReference type="InterPro" id="IPR003661">
    <property type="entry name" value="HisK_dim/P_dom"/>
</dbReference>
<dbReference type="InterPro" id="IPR036890">
    <property type="entry name" value="HATPase_C_sf"/>
</dbReference>
<dbReference type="InterPro" id="IPR013655">
    <property type="entry name" value="PAS_fold_3"/>
</dbReference>
<dbReference type="InterPro" id="IPR011006">
    <property type="entry name" value="CheY-like_superfamily"/>
</dbReference>
<dbReference type="PROSITE" id="PS50110">
    <property type="entry name" value="RESPONSE_REGULATORY"/>
    <property type="match status" value="2"/>
</dbReference>
<name>A0ABQ3BC00_9GAMM</name>
<comment type="caution">
    <text evidence="9">The sequence shown here is derived from an EMBL/GenBank/DDBJ whole genome shotgun (WGS) entry which is preliminary data.</text>
</comment>
<gene>
    <name evidence="9" type="ORF">GCM10011613_30410</name>
</gene>
<keyword evidence="3 4" id="KW-0597">Phosphoprotein</keyword>
<dbReference type="SUPFAM" id="SSF55781">
    <property type="entry name" value="GAF domain-like"/>
    <property type="match status" value="1"/>
</dbReference>
<protein>
    <recommendedName>
        <fullName evidence="2">histidine kinase</fullName>
        <ecNumber evidence="2">2.7.13.3</ecNumber>
    </recommendedName>
</protein>
<evidence type="ECO:0000256" key="2">
    <source>
        <dbReference type="ARBA" id="ARBA00012438"/>
    </source>
</evidence>
<dbReference type="Pfam" id="PF00512">
    <property type="entry name" value="HisKA"/>
    <property type="match status" value="1"/>
</dbReference>
<dbReference type="SMART" id="SM00388">
    <property type="entry name" value="HisKA"/>
    <property type="match status" value="1"/>
</dbReference>
<feature type="domain" description="Response regulatory" evidence="7">
    <location>
        <begin position="764"/>
        <end position="882"/>
    </location>
</feature>